<sequence>MCHPCASSTVRSATSRCCSSRSASTRFCRSDIRPVPTRRDVNPLALLADLERRLDLWQPATPAQARLRDDYLEYLTATGPAALDRNASRSHLTASCFVFTEDLSAVLLCFHKKGRFWVQLGGHIEAADGTVSAAAFREATEEAGIVVTPLSPEPIDVDRHSLHAGFSKCDVHWDVGFVAIADPALPTITSDESDDVRWWPVGALPTEVPDGFPGRVARVVAAASAVS</sequence>
<accession>A0A3L7J720</accession>
<organism evidence="3 4">
    <name type="scientific">Mycetocola zhadangensis</name>
    <dbReference type="NCBI Taxonomy" id="1164595"/>
    <lineage>
        <taxon>Bacteria</taxon>
        <taxon>Bacillati</taxon>
        <taxon>Actinomycetota</taxon>
        <taxon>Actinomycetes</taxon>
        <taxon>Micrococcales</taxon>
        <taxon>Microbacteriaceae</taxon>
        <taxon>Mycetocola</taxon>
    </lineage>
</organism>
<evidence type="ECO:0000313" key="4">
    <source>
        <dbReference type="Proteomes" id="UP000282460"/>
    </source>
</evidence>
<keyword evidence="4" id="KW-1185">Reference proteome</keyword>
<dbReference type="PANTHER" id="PTHR43736:SF1">
    <property type="entry name" value="DIHYDRONEOPTERIN TRIPHOSPHATE DIPHOSPHATASE"/>
    <property type="match status" value="1"/>
</dbReference>
<dbReference type="InterPro" id="IPR015797">
    <property type="entry name" value="NUDIX_hydrolase-like_dom_sf"/>
</dbReference>
<dbReference type="Gene3D" id="3.90.79.10">
    <property type="entry name" value="Nucleoside Triphosphate Pyrophosphohydrolase"/>
    <property type="match status" value="1"/>
</dbReference>
<comment type="similarity">
    <text evidence="1">Belongs to the Nudix hydrolase family.</text>
</comment>
<name>A0A3L7J720_9MICO</name>
<dbReference type="Pfam" id="PF00293">
    <property type="entry name" value="NUDIX"/>
    <property type="match status" value="1"/>
</dbReference>
<gene>
    <name evidence="3" type="ORF">D9V28_05105</name>
</gene>
<dbReference type="OrthoDB" id="129709at2"/>
<proteinExistence type="inferred from homology"/>
<reference evidence="3 4" key="1">
    <citation type="submission" date="2018-10" db="EMBL/GenBank/DDBJ databases">
        <authorList>
            <person name="Li J."/>
        </authorList>
    </citation>
    <scope>NUCLEOTIDE SEQUENCE [LARGE SCALE GENOMIC DNA]</scope>
    <source>
        <strain evidence="3 4">ZD1-4</strain>
    </source>
</reference>
<dbReference type="CDD" id="cd03674">
    <property type="entry name" value="NUDIX_Hydrolase"/>
    <property type="match status" value="1"/>
</dbReference>
<dbReference type="PROSITE" id="PS51462">
    <property type="entry name" value="NUDIX"/>
    <property type="match status" value="1"/>
</dbReference>
<dbReference type="SUPFAM" id="SSF55811">
    <property type="entry name" value="Nudix"/>
    <property type="match status" value="1"/>
</dbReference>
<dbReference type="AlphaFoldDB" id="A0A3L7J720"/>
<evidence type="ECO:0000256" key="1">
    <source>
        <dbReference type="ARBA" id="ARBA00005582"/>
    </source>
</evidence>
<dbReference type="Proteomes" id="UP000282460">
    <property type="component" value="Unassembled WGS sequence"/>
</dbReference>
<evidence type="ECO:0000313" key="3">
    <source>
        <dbReference type="EMBL" id="RLQ86214.1"/>
    </source>
</evidence>
<evidence type="ECO:0000259" key="2">
    <source>
        <dbReference type="PROSITE" id="PS51462"/>
    </source>
</evidence>
<dbReference type="EMBL" id="RCWJ01000001">
    <property type="protein sequence ID" value="RLQ86214.1"/>
    <property type="molecule type" value="Genomic_DNA"/>
</dbReference>
<protein>
    <submittedName>
        <fullName evidence="3">NUDIX domain-containing protein</fullName>
    </submittedName>
</protein>
<dbReference type="PANTHER" id="PTHR43736">
    <property type="entry name" value="ADP-RIBOSE PYROPHOSPHATASE"/>
    <property type="match status" value="1"/>
</dbReference>
<feature type="domain" description="Nudix hydrolase" evidence="2">
    <location>
        <begin position="89"/>
        <end position="222"/>
    </location>
</feature>
<dbReference type="InterPro" id="IPR000086">
    <property type="entry name" value="NUDIX_hydrolase_dom"/>
</dbReference>
<comment type="caution">
    <text evidence="3">The sequence shown here is derived from an EMBL/GenBank/DDBJ whole genome shotgun (WGS) entry which is preliminary data.</text>
</comment>